<dbReference type="EMBL" id="CP035485">
    <property type="protein sequence ID" value="QDI90226.1"/>
    <property type="molecule type" value="Genomic_DNA"/>
</dbReference>
<dbReference type="OrthoDB" id="2622010at2"/>
<dbReference type="InterPro" id="IPR048147">
    <property type="entry name" value="CBO0543-like"/>
</dbReference>
<evidence type="ECO:0000256" key="1">
    <source>
        <dbReference type="SAM" id="Phobius"/>
    </source>
</evidence>
<evidence type="ECO:0000313" key="3">
    <source>
        <dbReference type="Proteomes" id="UP000319756"/>
    </source>
</evidence>
<reference evidence="3" key="1">
    <citation type="submission" date="2019-01" db="EMBL/GenBank/DDBJ databases">
        <title>Genomic analysis of Salicibibacter sp. NKC3-5.</title>
        <authorList>
            <person name="Oh Y.J."/>
        </authorList>
    </citation>
    <scope>NUCLEOTIDE SEQUENCE [LARGE SCALE GENOMIC DNA]</scope>
    <source>
        <strain evidence="3">NKC3-5</strain>
    </source>
</reference>
<dbReference type="KEGG" id="sale:EPH95_02770"/>
<dbReference type="RefSeq" id="WP_142087140.1">
    <property type="nucleotide sequence ID" value="NZ_CP035485.1"/>
</dbReference>
<keyword evidence="1" id="KW-0472">Membrane</keyword>
<dbReference type="NCBIfam" id="NF041644">
    <property type="entry name" value="CBO0543_fam"/>
    <property type="match status" value="1"/>
</dbReference>
<feature type="transmembrane region" description="Helical" evidence="1">
    <location>
        <begin position="82"/>
        <end position="101"/>
    </location>
</feature>
<keyword evidence="3" id="KW-1185">Reference proteome</keyword>
<sequence>MEHAMEKRKGVSMKGNKVDKFVLRGTLIITAISLPILLLRKKKSIKDWVIAYLFNGITNGIIDNVLASYKILEYPVRHFPKLFNTSLLFDFFVYPTFTVFFNQWTDKDKPKIILYKLLFLLLPLTLCEWLIVKRTNLLKWHKGWKWYYSLVFMTFKSLTTRALVGFVRKVSDKQNR</sequence>
<dbReference type="Proteomes" id="UP000319756">
    <property type="component" value="Chromosome"/>
</dbReference>
<accession>A0A514LEE6</accession>
<gene>
    <name evidence="2" type="ORF">EPH95_02770</name>
</gene>
<feature type="transmembrane region" description="Helical" evidence="1">
    <location>
        <begin position="113"/>
        <end position="131"/>
    </location>
</feature>
<dbReference type="AlphaFoldDB" id="A0A514LEE6"/>
<feature type="transmembrane region" description="Helical" evidence="1">
    <location>
        <begin position="21"/>
        <end position="39"/>
    </location>
</feature>
<proteinExistence type="predicted"/>
<feature type="transmembrane region" description="Helical" evidence="1">
    <location>
        <begin position="146"/>
        <end position="167"/>
    </location>
</feature>
<protein>
    <submittedName>
        <fullName evidence="2">Uncharacterized protein</fullName>
    </submittedName>
</protein>
<name>A0A514LEE6_9BACI</name>
<organism evidence="2 3">
    <name type="scientific">Salicibibacter halophilus</name>
    <dbReference type="NCBI Taxonomy" id="2502791"/>
    <lineage>
        <taxon>Bacteria</taxon>
        <taxon>Bacillati</taxon>
        <taxon>Bacillota</taxon>
        <taxon>Bacilli</taxon>
        <taxon>Bacillales</taxon>
        <taxon>Bacillaceae</taxon>
        <taxon>Salicibibacter</taxon>
    </lineage>
</organism>
<evidence type="ECO:0000313" key="2">
    <source>
        <dbReference type="EMBL" id="QDI90226.1"/>
    </source>
</evidence>
<keyword evidence="1" id="KW-1133">Transmembrane helix</keyword>
<keyword evidence="1" id="KW-0812">Transmembrane</keyword>